<name>A0ABR3F802_9AGAR</name>
<dbReference type="Proteomes" id="UP001465976">
    <property type="component" value="Unassembled WGS sequence"/>
</dbReference>
<dbReference type="Gene3D" id="1.20.1280.50">
    <property type="match status" value="1"/>
</dbReference>
<evidence type="ECO:0000313" key="2">
    <source>
        <dbReference type="EMBL" id="KAL0571188.1"/>
    </source>
</evidence>
<comment type="caution">
    <text evidence="2">The sequence shown here is derived from an EMBL/GenBank/DDBJ whole genome shotgun (WGS) entry which is preliminary data.</text>
</comment>
<gene>
    <name evidence="2" type="ORF">V5O48_010768</name>
</gene>
<reference evidence="2 3" key="1">
    <citation type="submission" date="2024-02" db="EMBL/GenBank/DDBJ databases">
        <title>A draft genome for the cacao thread blight pathogen Marasmius crinis-equi.</title>
        <authorList>
            <person name="Cohen S.P."/>
            <person name="Baruah I.K."/>
            <person name="Amoako-Attah I."/>
            <person name="Bukari Y."/>
            <person name="Meinhardt L.W."/>
            <person name="Bailey B.A."/>
        </authorList>
    </citation>
    <scope>NUCLEOTIDE SEQUENCE [LARGE SCALE GENOMIC DNA]</scope>
    <source>
        <strain evidence="2 3">GH-76</strain>
    </source>
</reference>
<keyword evidence="3" id="KW-1185">Reference proteome</keyword>
<proteinExistence type="predicted"/>
<evidence type="ECO:0000256" key="1">
    <source>
        <dbReference type="SAM" id="Coils"/>
    </source>
</evidence>
<keyword evidence="1" id="KW-0175">Coiled coil</keyword>
<evidence type="ECO:0008006" key="4">
    <source>
        <dbReference type="Google" id="ProtNLM"/>
    </source>
</evidence>
<feature type="coiled-coil region" evidence="1">
    <location>
        <begin position="28"/>
        <end position="69"/>
    </location>
</feature>
<evidence type="ECO:0000313" key="3">
    <source>
        <dbReference type="Proteomes" id="UP001465976"/>
    </source>
</evidence>
<organism evidence="2 3">
    <name type="scientific">Marasmius crinis-equi</name>
    <dbReference type="NCBI Taxonomy" id="585013"/>
    <lineage>
        <taxon>Eukaryota</taxon>
        <taxon>Fungi</taxon>
        <taxon>Dikarya</taxon>
        <taxon>Basidiomycota</taxon>
        <taxon>Agaricomycotina</taxon>
        <taxon>Agaricomycetes</taxon>
        <taxon>Agaricomycetidae</taxon>
        <taxon>Agaricales</taxon>
        <taxon>Marasmiineae</taxon>
        <taxon>Marasmiaceae</taxon>
        <taxon>Marasmius</taxon>
    </lineage>
</organism>
<accession>A0ABR3F802</accession>
<protein>
    <recommendedName>
        <fullName evidence="4">F-box domain-containing protein</fullName>
    </recommendedName>
</protein>
<dbReference type="EMBL" id="JBAHYK010000805">
    <property type="protein sequence ID" value="KAL0571188.1"/>
    <property type="molecule type" value="Genomic_DNA"/>
</dbReference>
<sequence>MSDEDWCSLLPDDSPFLRSNYVPLPSQEREMADMMQQEEREVKFCEEEIVSLRRSLENLEVRKHALEIDIGRRRAVISAQRRVPTEVWEMIFSYCHDFFLEITDCVAVDHPRTISRVCWRWSDIVRNCPMLWSRIHLSIDPPCFPENDIRVYLQNSRNHPLTIQLLARYDNLATSTASGFRALLQHSSRWRMLILVGHHVPYLDSTEIPSFSLPNLRFLILDTLSCAKTNAQKWFWQALHDAPSLVAARTFDLLPLLPYRQLTTLTIECYTGSPDDSNKLLAVLSACKKLRSLRLELEDRPRVSAGQPDPQPVEMPSLRFLLVSKKRDTIVDDSIDQFDILSTLFARLRTPVLGRLNVYCEDTVGGWPSTLSYMFRRSSPPLKYLTLYIKKFGVADSQLPLLDLLEPIPSLIDFQFVMSRNADDGGFSEQPYGTLNTVTPFLSDFLLKLKQPSTSGSRFLSNLEFIDLCVNGVNLDAEAINDVLQVAGSRTPTALAEVSYPMYPLTQFIFTRHPNEWQEGRKDAYEKSSFDPATLEALADLEREGVKVEFIDSQYALSLNVSYGFLALRGED</sequence>